<dbReference type="AlphaFoldDB" id="A0A7L8AKL6"/>
<feature type="transmembrane region" description="Helical" evidence="1">
    <location>
        <begin position="281"/>
        <end position="299"/>
    </location>
</feature>
<feature type="transmembrane region" description="Helical" evidence="1">
    <location>
        <begin position="194"/>
        <end position="214"/>
    </location>
</feature>
<sequence length="361" mass="41212">MKKRIESVDILRGITICAMILVNTPGTWSAVYPPLLHAEWHGLTPTDLIFPFFLFIVGISIFFAYKYKNPSKNIYKKIAIRSLKLIGLGLFLNLFIPYFPFLKDFETLRFLGVLQRIGIVFFISAILYLHFNWRVLAGITVSILIIYWVLLGFISMPNGTLPTFNRAPNNWAMYIDSNILGKHMWQPDYDPEGLLSTIPSIASCLIGVLIGTLLDQLKNVKPLLLISLVFLVLGYTLNVWFPINKAIWSSSFVLATSGWATLILAGIYYLVDIKNIKFGGVFKYVGMNAITIYFLSSFISKTFYLTKVSETENIHSFLFKNMYAQSFFSTEFSSLLYAITVVVFYVLLGYILFKKKIFIKV</sequence>
<dbReference type="EMBL" id="CP061813">
    <property type="protein sequence ID" value="QOD62484.1"/>
    <property type="molecule type" value="Genomic_DNA"/>
</dbReference>
<reference evidence="3 4" key="1">
    <citation type="journal article" date="2016" name="Int. J. Syst. Evol. Microbiol.">
        <title>Polaribacter haliotis sp. nov., isolated from the gut of abalone Haliotis discus hannai.</title>
        <authorList>
            <person name="Kim Y.O."/>
            <person name="Park I.S."/>
            <person name="Park S."/>
            <person name="Nam B.H."/>
            <person name="Park J.M."/>
            <person name="Kim D.G."/>
            <person name="Yoon J.H."/>
        </authorList>
    </citation>
    <scope>NUCLEOTIDE SEQUENCE [LARGE SCALE GENOMIC DNA]</scope>
    <source>
        <strain evidence="3 4">KCTC 52418</strain>
    </source>
</reference>
<feature type="transmembrane region" description="Helical" evidence="1">
    <location>
        <begin position="247"/>
        <end position="269"/>
    </location>
</feature>
<evidence type="ECO:0000313" key="4">
    <source>
        <dbReference type="Proteomes" id="UP000516764"/>
    </source>
</evidence>
<dbReference type="InterPro" id="IPR012429">
    <property type="entry name" value="HGSNAT_cat"/>
</dbReference>
<evidence type="ECO:0000256" key="1">
    <source>
        <dbReference type="SAM" id="Phobius"/>
    </source>
</evidence>
<keyword evidence="4" id="KW-1185">Reference proteome</keyword>
<dbReference type="PANTHER" id="PTHR31061:SF24">
    <property type="entry name" value="LD22376P"/>
    <property type="match status" value="1"/>
</dbReference>
<accession>A0A7L8AKL6</accession>
<proteinExistence type="predicted"/>
<dbReference type="Proteomes" id="UP000516764">
    <property type="component" value="Chromosome"/>
</dbReference>
<feature type="transmembrane region" description="Helical" evidence="1">
    <location>
        <begin position="335"/>
        <end position="353"/>
    </location>
</feature>
<organism evidence="3 4">
    <name type="scientific">Polaribacter haliotis</name>
    <dbReference type="NCBI Taxonomy" id="1888915"/>
    <lineage>
        <taxon>Bacteria</taxon>
        <taxon>Pseudomonadati</taxon>
        <taxon>Bacteroidota</taxon>
        <taxon>Flavobacteriia</taxon>
        <taxon>Flavobacteriales</taxon>
        <taxon>Flavobacteriaceae</taxon>
    </lineage>
</organism>
<feature type="transmembrane region" description="Helical" evidence="1">
    <location>
        <begin position="10"/>
        <end position="28"/>
    </location>
</feature>
<feature type="transmembrane region" description="Helical" evidence="1">
    <location>
        <begin position="108"/>
        <end position="129"/>
    </location>
</feature>
<keyword evidence="1" id="KW-0472">Membrane</keyword>
<evidence type="ECO:0000313" key="3">
    <source>
        <dbReference type="EMBL" id="QOD62484.1"/>
    </source>
</evidence>
<dbReference type="PANTHER" id="PTHR31061">
    <property type="entry name" value="LD22376P"/>
    <property type="match status" value="1"/>
</dbReference>
<feature type="transmembrane region" description="Helical" evidence="1">
    <location>
        <begin position="48"/>
        <end position="65"/>
    </location>
</feature>
<gene>
    <name evidence="3" type="ORF">H9I45_10980</name>
</gene>
<protein>
    <submittedName>
        <fullName evidence="3">DUF1624 domain-containing protein</fullName>
    </submittedName>
</protein>
<feature type="transmembrane region" description="Helical" evidence="1">
    <location>
        <begin position="223"/>
        <end position="241"/>
    </location>
</feature>
<name>A0A7L8AKL6_9FLAO</name>
<keyword evidence="1" id="KW-0812">Transmembrane</keyword>
<dbReference type="Pfam" id="PF07786">
    <property type="entry name" value="HGSNAT_cat"/>
    <property type="match status" value="1"/>
</dbReference>
<dbReference type="OrthoDB" id="9788724at2"/>
<feature type="domain" description="Heparan-alpha-glucosaminide N-acetyltransferase catalytic" evidence="2">
    <location>
        <begin position="4"/>
        <end position="217"/>
    </location>
</feature>
<evidence type="ECO:0000259" key="2">
    <source>
        <dbReference type="Pfam" id="PF07786"/>
    </source>
</evidence>
<keyword evidence="1" id="KW-1133">Transmembrane helix</keyword>
<feature type="transmembrane region" description="Helical" evidence="1">
    <location>
        <begin position="136"/>
        <end position="156"/>
    </location>
</feature>
<dbReference type="KEGG" id="phal:H9I45_10980"/>
<feature type="transmembrane region" description="Helical" evidence="1">
    <location>
        <begin position="85"/>
        <end position="102"/>
    </location>
</feature>